<keyword evidence="4" id="KW-1185">Reference proteome</keyword>
<dbReference type="Proteomes" id="UP001642484">
    <property type="component" value="Unassembled WGS sequence"/>
</dbReference>
<feature type="domain" description="DUF7869" evidence="2">
    <location>
        <begin position="515"/>
        <end position="691"/>
    </location>
</feature>
<dbReference type="EMBL" id="CAXAMN010023362">
    <property type="protein sequence ID" value="CAK9077234.1"/>
    <property type="molecule type" value="Genomic_DNA"/>
</dbReference>
<dbReference type="InterPro" id="IPR057191">
    <property type="entry name" value="DUF7869"/>
</dbReference>
<feature type="region of interest" description="Disordered" evidence="1">
    <location>
        <begin position="122"/>
        <end position="166"/>
    </location>
</feature>
<proteinExistence type="predicted"/>
<name>A0ABP0PMX7_9DINO</name>
<feature type="compositionally biased region" description="Polar residues" evidence="1">
    <location>
        <begin position="155"/>
        <end position="166"/>
    </location>
</feature>
<reference evidence="3 4" key="1">
    <citation type="submission" date="2024-02" db="EMBL/GenBank/DDBJ databases">
        <authorList>
            <person name="Chen Y."/>
            <person name="Shah S."/>
            <person name="Dougan E. K."/>
            <person name="Thang M."/>
            <person name="Chan C."/>
        </authorList>
    </citation>
    <scope>NUCLEOTIDE SEQUENCE [LARGE SCALE GENOMIC DNA]</scope>
</reference>
<dbReference type="Pfam" id="PF25273">
    <property type="entry name" value="DUF7869"/>
    <property type="match status" value="1"/>
</dbReference>
<dbReference type="PANTHER" id="PTHR33153:SF3">
    <property type="entry name" value="TRAFFICKING PROTEIN PARTICLE COMPLEX SUBUNIT 11 DOMAIN-CONTAINING PROTEIN"/>
    <property type="match status" value="1"/>
</dbReference>
<comment type="caution">
    <text evidence="3">The sequence shown here is derived from an EMBL/GenBank/DDBJ whole genome shotgun (WGS) entry which is preliminary data.</text>
</comment>
<sequence length="871" mass="97624">MDGSSTSTENSDAAGSAQILVDVEAKSKAKAKPKAKTVRAVQRSVADKSTNSQQNFLLTFQQKLDKAIEFGKGCLSCGQDCLDRVKAFRSKLCDWRREFQGLTSDVQDRELLWVFGRSRPEQQEGAEPALRPRQPSEGSSTETEKSPNDNGLEVVSTSTSGSDQEALNLTCDTDVPKSLSKPGLAHASGKRKYTARKTKSKTLSVNLKGVVCEENCFVCVGSAKFLLGIGSGRYARVLGGHADQRKKGNRLPQAPHHKQLDICMRFLQLRYHHDGESLPDRFHFEEVPSLQRPSFLVTAVSDNKAPAAESSSDSASSLSQAQWDEQDSRKLATLSLRQLLTDTPFNNSLTGPGAGAAPRRWLGVVKPQILFEMMQRWHKQNSPGKTAPSFTTFQRALRQSKQFLAFRKASGQHAVCDQCTWFKRELKRVKALHLRSRLIQDYSEHLLQNWRDRAADSAWTALAFETRALSVTSDVRSHPSSVLVIRSDGLDQAKHKVPRAHIKSKTFDELIRPACHVQMIWIHGHGFSLSIADPDFCKDTNNQVDSLARCLCWVHDTVGLPRQVFLLLDNTCRDNKNSKMIRWWLKLAALNIIDSCNIGFPQKGHTHNCLDAVGGQAVTRCSHETFETAQELVEVYQRFLDDASLETSCYFRKAWKHDSSPDWEKWLAEMPVNMTGLTGPKAPHLFRILRRKMLSVKDLDSLQYDCEPGHPEDIMLLCHMYESSPKPFQAEVAIRAESLPGLHSRLTWQPSGEHQRRHVAWAIRNKVKVKADAALQKQAISPKAHAFLSGWITGTLRREPHPARYSFLEPAAYQSPVPSAPVNRNPFRQTVPRPIQIIQTDGSHNDAADEEDDAECVVMQDNGIHVEETLP</sequence>
<evidence type="ECO:0000313" key="3">
    <source>
        <dbReference type="EMBL" id="CAK9077234.1"/>
    </source>
</evidence>
<organism evidence="3 4">
    <name type="scientific">Durusdinium trenchii</name>
    <dbReference type="NCBI Taxonomy" id="1381693"/>
    <lineage>
        <taxon>Eukaryota</taxon>
        <taxon>Sar</taxon>
        <taxon>Alveolata</taxon>
        <taxon>Dinophyceae</taxon>
        <taxon>Suessiales</taxon>
        <taxon>Symbiodiniaceae</taxon>
        <taxon>Durusdinium</taxon>
    </lineage>
</organism>
<protein>
    <recommendedName>
        <fullName evidence="2">DUF7869 domain-containing protein</fullName>
    </recommendedName>
</protein>
<evidence type="ECO:0000259" key="2">
    <source>
        <dbReference type="Pfam" id="PF25273"/>
    </source>
</evidence>
<evidence type="ECO:0000256" key="1">
    <source>
        <dbReference type="SAM" id="MobiDB-lite"/>
    </source>
</evidence>
<evidence type="ECO:0000313" key="4">
    <source>
        <dbReference type="Proteomes" id="UP001642484"/>
    </source>
</evidence>
<gene>
    <name evidence="3" type="ORF">CCMP2556_LOCUS38073</name>
</gene>
<dbReference type="PANTHER" id="PTHR33153">
    <property type="entry name" value="MYND-TYPE DOMAIN-CONTAINING PROTEIN"/>
    <property type="match status" value="1"/>
</dbReference>
<accession>A0ABP0PMX7</accession>